<accession>A0AAD9J2Z7</accession>
<evidence type="ECO:0000313" key="1">
    <source>
        <dbReference type="EMBL" id="KAK2145383.1"/>
    </source>
</evidence>
<name>A0AAD9J2Z7_9ANNE</name>
<organism evidence="1 2">
    <name type="scientific">Paralvinella palmiformis</name>
    <dbReference type="NCBI Taxonomy" id="53620"/>
    <lineage>
        <taxon>Eukaryota</taxon>
        <taxon>Metazoa</taxon>
        <taxon>Spiralia</taxon>
        <taxon>Lophotrochozoa</taxon>
        <taxon>Annelida</taxon>
        <taxon>Polychaeta</taxon>
        <taxon>Sedentaria</taxon>
        <taxon>Canalipalpata</taxon>
        <taxon>Terebellida</taxon>
        <taxon>Terebelliformia</taxon>
        <taxon>Alvinellidae</taxon>
        <taxon>Paralvinella</taxon>
    </lineage>
</organism>
<sequence>MPQVVVSRQSFSLKLEQLLPADDNIEFSSLVLLIEVLFENCMACTYISCAICGCWCLTLVKQKMELSCCIKVLYLSDSMGERWLLENHQLCCMFT</sequence>
<comment type="caution">
    <text evidence="1">The sequence shown here is derived from an EMBL/GenBank/DDBJ whole genome shotgun (WGS) entry which is preliminary data.</text>
</comment>
<dbReference type="Proteomes" id="UP001208570">
    <property type="component" value="Unassembled WGS sequence"/>
</dbReference>
<protein>
    <submittedName>
        <fullName evidence="1">Uncharacterized protein</fullName>
    </submittedName>
</protein>
<proteinExistence type="predicted"/>
<reference evidence="1" key="1">
    <citation type="journal article" date="2023" name="Mol. Biol. Evol.">
        <title>Third-Generation Sequencing Reveals the Adaptive Role of the Epigenome in Three Deep-Sea Polychaetes.</title>
        <authorList>
            <person name="Perez M."/>
            <person name="Aroh O."/>
            <person name="Sun Y."/>
            <person name="Lan Y."/>
            <person name="Juniper S.K."/>
            <person name="Young C.R."/>
            <person name="Angers B."/>
            <person name="Qian P.Y."/>
        </authorList>
    </citation>
    <scope>NUCLEOTIDE SEQUENCE</scope>
    <source>
        <strain evidence="1">P08H-3</strain>
    </source>
</reference>
<dbReference type="AlphaFoldDB" id="A0AAD9J2Z7"/>
<gene>
    <name evidence="1" type="ORF">LSH36_683g03028</name>
</gene>
<dbReference type="EMBL" id="JAODUP010000685">
    <property type="protein sequence ID" value="KAK2145383.1"/>
    <property type="molecule type" value="Genomic_DNA"/>
</dbReference>
<evidence type="ECO:0000313" key="2">
    <source>
        <dbReference type="Proteomes" id="UP001208570"/>
    </source>
</evidence>
<keyword evidence="2" id="KW-1185">Reference proteome</keyword>